<proteinExistence type="predicted"/>
<name>A0A918ABS7_9ACTN</name>
<sequence>MRKRKSAVHGPGSISEEPAEPADGAASPYAGLATFRAEDAARFFGRERVTEDLVARVTEQR</sequence>
<evidence type="ECO:0000259" key="2">
    <source>
        <dbReference type="Pfam" id="PF20703"/>
    </source>
</evidence>
<evidence type="ECO:0000313" key="3">
    <source>
        <dbReference type="EMBL" id="GGP14591.1"/>
    </source>
</evidence>
<gene>
    <name evidence="3" type="ORF">GCM10012278_71010</name>
</gene>
<reference evidence="3" key="1">
    <citation type="journal article" date="2014" name="Int. J. Syst. Evol. Microbiol.">
        <title>Complete genome sequence of Corynebacterium casei LMG S-19264T (=DSM 44701T), isolated from a smear-ripened cheese.</title>
        <authorList>
            <consortium name="US DOE Joint Genome Institute (JGI-PGF)"/>
            <person name="Walter F."/>
            <person name="Albersmeier A."/>
            <person name="Kalinowski J."/>
            <person name="Ruckert C."/>
        </authorList>
    </citation>
    <scope>NUCLEOTIDE SEQUENCE</scope>
    <source>
        <strain evidence="3">CGMCC 4.7430</strain>
    </source>
</reference>
<organism evidence="3 4">
    <name type="scientific">Nonomuraea glycinis</name>
    <dbReference type="NCBI Taxonomy" id="2047744"/>
    <lineage>
        <taxon>Bacteria</taxon>
        <taxon>Bacillati</taxon>
        <taxon>Actinomycetota</taxon>
        <taxon>Actinomycetes</taxon>
        <taxon>Streptosporangiales</taxon>
        <taxon>Streptosporangiaceae</taxon>
        <taxon>Nonomuraea</taxon>
    </lineage>
</organism>
<dbReference type="EMBL" id="BMNK01000016">
    <property type="protein sequence ID" value="GGP14591.1"/>
    <property type="molecule type" value="Genomic_DNA"/>
</dbReference>
<feature type="region of interest" description="Disordered" evidence="1">
    <location>
        <begin position="1"/>
        <end position="27"/>
    </location>
</feature>
<feature type="domain" description="Novel STAND NTPase 1" evidence="2">
    <location>
        <begin position="28"/>
        <end position="60"/>
    </location>
</feature>
<dbReference type="Pfam" id="PF20703">
    <property type="entry name" value="nSTAND1"/>
    <property type="match status" value="1"/>
</dbReference>
<evidence type="ECO:0000313" key="4">
    <source>
        <dbReference type="Proteomes" id="UP000660745"/>
    </source>
</evidence>
<protein>
    <recommendedName>
        <fullName evidence="2">Novel STAND NTPase 1 domain-containing protein</fullName>
    </recommendedName>
</protein>
<dbReference type="AlphaFoldDB" id="A0A918ABS7"/>
<dbReference type="RefSeq" id="WP_189143100.1">
    <property type="nucleotide sequence ID" value="NZ_BMNK01000016.1"/>
</dbReference>
<dbReference type="InterPro" id="IPR049052">
    <property type="entry name" value="nSTAND1"/>
</dbReference>
<reference evidence="3" key="2">
    <citation type="submission" date="2020-09" db="EMBL/GenBank/DDBJ databases">
        <authorList>
            <person name="Sun Q."/>
            <person name="Zhou Y."/>
        </authorList>
    </citation>
    <scope>NUCLEOTIDE SEQUENCE</scope>
    <source>
        <strain evidence="3">CGMCC 4.7430</strain>
    </source>
</reference>
<evidence type="ECO:0000256" key="1">
    <source>
        <dbReference type="SAM" id="MobiDB-lite"/>
    </source>
</evidence>
<keyword evidence="4" id="KW-1185">Reference proteome</keyword>
<accession>A0A918ABS7</accession>
<comment type="caution">
    <text evidence="3">The sequence shown here is derived from an EMBL/GenBank/DDBJ whole genome shotgun (WGS) entry which is preliminary data.</text>
</comment>
<dbReference type="Proteomes" id="UP000660745">
    <property type="component" value="Unassembled WGS sequence"/>
</dbReference>